<dbReference type="EMBL" id="JAAQPH010000039">
    <property type="protein sequence ID" value="NIA72323.1"/>
    <property type="molecule type" value="Genomic_DNA"/>
</dbReference>
<proteinExistence type="predicted"/>
<name>A0A967F3H5_9PROT</name>
<comment type="caution">
    <text evidence="1">The sequence shown here is derived from an EMBL/GenBank/DDBJ whole genome shotgun (WGS) entry which is preliminary data.</text>
</comment>
<gene>
    <name evidence="1" type="ORF">HBA54_27410</name>
</gene>
<dbReference type="InterPro" id="IPR021795">
    <property type="entry name" value="DUF3363"/>
</dbReference>
<dbReference type="Proteomes" id="UP000761264">
    <property type="component" value="Unassembled WGS sequence"/>
</dbReference>
<evidence type="ECO:0000313" key="2">
    <source>
        <dbReference type="Proteomes" id="UP000761264"/>
    </source>
</evidence>
<reference evidence="1" key="1">
    <citation type="submission" date="2020-03" db="EMBL/GenBank/DDBJ databases">
        <title>Genome of Pelagibius litoralis DSM 21314T.</title>
        <authorList>
            <person name="Wang G."/>
        </authorList>
    </citation>
    <scope>NUCLEOTIDE SEQUENCE</scope>
    <source>
        <strain evidence="1">DSM 21314</strain>
    </source>
</reference>
<dbReference type="AlphaFoldDB" id="A0A967F3H5"/>
<dbReference type="Pfam" id="PF11843">
    <property type="entry name" value="DUF3363"/>
    <property type="match status" value="1"/>
</dbReference>
<keyword evidence="2" id="KW-1185">Reference proteome</keyword>
<protein>
    <submittedName>
        <fullName evidence="1">DUF3363 domain-containing protein</fullName>
    </submittedName>
</protein>
<evidence type="ECO:0000313" key="1">
    <source>
        <dbReference type="EMBL" id="NIA72323.1"/>
    </source>
</evidence>
<sequence>MAESGERISGTSVSPCSWSSGKYALVERSREFTLVPWRPVIEKALGRQVSGLVRGSGIFWDLGRKRGPVIST</sequence>
<organism evidence="1 2">
    <name type="scientific">Pelagibius litoralis</name>
    <dbReference type="NCBI Taxonomy" id="374515"/>
    <lineage>
        <taxon>Bacteria</taxon>
        <taxon>Pseudomonadati</taxon>
        <taxon>Pseudomonadota</taxon>
        <taxon>Alphaproteobacteria</taxon>
        <taxon>Rhodospirillales</taxon>
        <taxon>Rhodovibrionaceae</taxon>
        <taxon>Pelagibius</taxon>
    </lineage>
</organism>
<accession>A0A967F3H5</accession>